<keyword evidence="1 2" id="KW-0732">Signal</keyword>
<protein>
    <submittedName>
        <fullName evidence="4">Division/outer membrane stress-associated lipid-binding lipoprotein</fullName>
    </submittedName>
</protein>
<keyword evidence="5" id="KW-1185">Reference proteome</keyword>
<keyword evidence="4" id="KW-0449">Lipoprotein</keyword>
<proteinExistence type="predicted"/>
<dbReference type="Gene3D" id="3.30.1340.30">
    <property type="match status" value="1"/>
</dbReference>
<accession>A0ABP3CQG8</accession>
<reference evidence="5" key="1">
    <citation type="journal article" date="2019" name="Int. J. Syst. Evol. Microbiol.">
        <title>The Global Catalogue of Microorganisms (GCM) 10K type strain sequencing project: providing services to taxonomists for standard genome sequencing and annotation.</title>
        <authorList>
            <consortium name="The Broad Institute Genomics Platform"/>
            <consortium name="The Broad Institute Genome Sequencing Center for Infectious Disease"/>
            <person name="Wu L."/>
            <person name="Ma J."/>
        </authorList>
    </citation>
    <scope>NUCLEOTIDE SEQUENCE [LARGE SCALE GENOMIC DNA]</scope>
    <source>
        <strain evidence="5">JCM 6886</strain>
    </source>
</reference>
<gene>
    <name evidence="4" type="primary">dolP</name>
    <name evidence="4" type="ORF">GCM10008964_00460</name>
</gene>
<dbReference type="PROSITE" id="PS50914">
    <property type="entry name" value="BON"/>
    <property type="match status" value="2"/>
</dbReference>
<sequence>MNKLKKAAWLGLVIPAATLFLQACVPVVATGAATGASVAYDRRTTGSVIDDQGIEFKASYAIYNNKEIYNQSHINVTSYNGVVLLTGETPSESLKQKVTAEVKAIPKVRRIHNELAIAAPSALPSRSSDAWITSKIKAKMTTDENTDPFHVKVVTERGVVYLMGMVSHAEADQAVNIVRNSAGVQRVVKIFEYTD</sequence>
<dbReference type="PROSITE" id="PS51257">
    <property type="entry name" value="PROKAR_LIPOPROTEIN"/>
    <property type="match status" value="1"/>
</dbReference>
<dbReference type="Pfam" id="PF04972">
    <property type="entry name" value="BON"/>
    <property type="match status" value="2"/>
</dbReference>
<dbReference type="RefSeq" id="WP_286305490.1">
    <property type="nucleotide sequence ID" value="NZ_AP027741.1"/>
</dbReference>
<evidence type="ECO:0000259" key="3">
    <source>
        <dbReference type="PROSITE" id="PS50914"/>
    </source>
</evidence>
<evidence type="ECO:0000313" key="4">
    <source>
        <dbReference type="EMBL" id="GAA0213008.1"/>
    </source>
</evidence>
<evidence type="ECO:0000256" key="1">
    <source>
        <dbReference type="ARBA" id="ARBA00022729"/>
    </source>
</evidence>
<dbReference type="InterPro" id="IPR007055">
    <property type="entry name" value="BON_dom"/>
</dbReference>
<dbReference type="Proteomes" id="UP001501476">
    <property type="component" value="Unassembled WGS sequence"/>
</dbReference>
<dbReference type="PANTHER" id="PTHR34606:SF4">
    <property type="entry name" value="OUTER MEMBRANE LIPOPROTEIN DOLP"/>
    <property type="match status" value="1"/>
</dbReference>
<feature type="domain" description="BON" evidence="3">
    <location>
        <begin position="50"/>
        <end position="119"/>
    </location>
</feature>
<name>A0ABP3CQG8_9GAMM</name>
<feature type="domain" description="BON" evidence="3">
    <location>
        <begin position="128"/>
        <end position="195"/>
    </location>
</feature>
<dbReference type="InterPro" id="IPR051686">
    <property type="entry name" value="Lipoprotein_DolP"/>
</dbReference>
<dbReference type="SMART" id="SM00749">
    <property type="entry name" value="BON"/>
    <property type="match status" value="2"/>
</dbReference>
<evidence type="ECO:0000256" key="2">
    <source>
        <dbReference type="SAM" id="SignalP"/>
    </source>
</evidence>
<feature type="signal peptide" evidence="2">
    <location>
        <begin position="1"/>
        <end position="23"/>
    </location>
</feature>
<dbReference type="PANTHER" id="PTHR34606">
    <property type="entry name" value="BON DOMAIN-CONTAINING PROTEIN"/>
    <property type="match status" value="1"/>
</dbReference>
<dbReference type="EMBL" id="BAAADG010000001">
    <property type="protein sequence ID" value="GAA0213008.1"/>
    <property type="molecule type" value="Genomic_DNA"/>
</dbReference>
<feature type="chain" id="PRO_5046573612" evidence="2">
    <location>
        <begin position="24"/>
        <end position="195"/>
    </location>
</feature>
<organism evidence="4 5">
    <name type="scientific">Methylophaga marina</name>
    <dbReference type="NCBI Taxonomy" id="45495"/>
    <lineage>
        <taxon>Bacteria</taxon>
        <taxon>Pseudomonadati</taxon>
        <taxon>Pseudomonadota</taxon>
        <taxon>Gammaproteobacteria</taxon>
        <taxon>Thiotrichales</taxon>
        <taxon>Piscirickettsiaceae</taxon>
        <taxon>Methylophaga</taxon>
    </lineage>
</organism>
<evidence type="ECO:0000313" key="5">
    <source>
        <dbReference type="Proteomes" id="UP001501476"/>
    </source>
</evidence>
<comment type="caution">
    <text evidence="4">The sequence shown here is derived from an EMBL/GenBank/DDBJ whole genome shotgun (WGS) entry which is preliminary data.</text>
</comment>
<dbReference type="InterPro" id="IPR014004">
    <property type="entry name" value="Transpt-assoc_nodulatn_dom_bac"/>
</dbReference>